<dbReference type="AlphaFoldDB" id="O18208"/>
<accession>O18208</accession>
<feature type="region of interest" description="Disordered" evidence="1">
    <location>
        <begin position="42"/>
        <end position="62"/>
    </location>
</feature>
<proteinExistence type="predicted"/>
<evidence type="ECO:0000313" key="2">
    <source>
        <dbReference type="EMBL" id="CAB16483.2"/>
    </source>
</evidence>
<protein>
    <submittedName>
        <fullName evidence="2">Uncharacterized protein</fullName>
    </submittedName>
</protein>
<reference evidence="2 3" key="1">
    <citation type="journal article" date="1998" name="Science">
        <title>Genome sequence of the nematode C. elegans: a platform for investigating biology.</title>
        <authorList>
            <consortium name="The C. elegans sequencing consortium"/>
            <person name="Sulson J.E."/>
            <person name="Waterston R."/>
        </authorList>
    </citation>
    <scope>NUCLEOTIDE SEQUENCE [LARGE SCALE GENOMIC DNA]</scope>
    <source>
        <strain evidence="2 3">Bristol N2</strain>
    </source>
</reference>
<evidence type="ECO:0000313" key="4">
    <source>
        <dbReference type="WormBase" id="Y53C12A.6a"/>
    </source>
</evidence>
<dbReference type="HOGENOM" id="CLU_2981070_0_0_1"/>
<dbReference type="AGR" id="WB:WBGene00013141"/>
<dbReference type="RefSeq" id="NP_001254223.1">
    <property type="nucleotide sequence ID" value="NM_001267294.1"/>
</dbReference>
<dbReference type="EMBL" id="BX284602">
    <property type="protein sequence ID" value="CAB16483.2"/>
    <property type="molecule type" value="Genomic_DNA"/>
</dbReference>
<dbReference type="Bgee" id="WBGene00013141">
    <property type="expression patterns" value="Expressed in adult organism and 1 other cell type or tissue"/>
</dbReference>
<evidence type="ECO:0000256" key="1">
    <source>
        <dbReference type="SAM" id="MobiDB-lite"/>
    </source>
</evidence>
<feature type="compositionally biased region" description="Low complexity" evidence="1">
    <location>
        <begin position="46"/>
        <end position="62"/>
    </location>
</feature>
<dbReference type="InParanoid" id="O18208"/>
<dbReference type="GeneID" id="190201"/>
<organism evidence="2 3">
    <name type="scientific">Caenorhabditis elegans</name>
    <dbReference type="NCBI Taxonomy" id="6239"/>
    <lineage>
        <taxon>Eukaryota</taxon>
        <taxon>Metazoa</taxon>
        <taxon>Ecdysozoa</taxon>
        <taxon>Nematoda</taxon>
        <taxon>Chromadorea</taxon>
        <taxon>Rhabditida</taxon>
        <taxon>Rhabditina</taxon>
        <taxon>Rhabditomorpha</taxon>
        <taxon>Rhabditoidea</taxon>
        <taxon>Rhabditidae</taxon>
        <taxon>Peloderinae</taxon>
        <taxon>Caenorhabditis</taxon>
    </lineage>
</organism>
<dbReference type="SMR" id="O18208"/>
<dbReference type="ExpressionAtlas" id="O18208">
    <property type="expression patterns" value="baseline"/>
</dbReference>
<dbReference type="PaxDb" id="6239-Y53C12A.6a"/>
<dbReference type="Proteomes" id="UP000001940">
    <property type="component" value="Chromosome II"/>
</dbReference>
<dbReference type="CTD" id="190201"/>
<evidence type="ECO:0000313" key="3">
    <source>
        <dbReference type="Proteomes" id="UP000001940"/>
    </source>
</evidence>
<keyword evidence="3" id="KW-1185">Reference proteome</keyword>
<dbReference type="WormBase" id="Y53C12A.6a">
    <property type="protein sequence ID" value="CE44401"/>
    <property type="gene ID" value="WBGene00013141"/>
</dbReference>
<sequence length="62" mass="6793">MASQMNDRGVIPYPTPTLNDALNDHAALIRALNDSSIKKLFKESSESPPISSSTSEIQENNF</sequence>
<dbReference type="KEGG" id="cel:CELE_Y53C12A.6"/>
<dbReference type="UCSC" id="Y53C12A.6">
    <property type="organism name" value="c. elegans"/>
</dbReference>
<gene>
    <name evidence="2" type="ORF">CELE_Y53C12A.6</name>
    <name evidence="2 4" type="ORF">Y53C12A.6</name>
</gene>
<dbReference type="FunCoup" id="O18208">
    <property type="interactions" value="1"/>
</dbReference>
<name>O18208_CAEEL</name>